<protein>
    <submittedName>
        <fullName evidence="1">Uncharacterized protein</fullName>
    </submittedName>
</protein>
<dbReference type="Gramene" id="EOY22668">
    <property type="protein sequence ID" value="EOY22668"/>
    <property type="gene ID" value="TCM_014771"/>
</dbReference>
<keyword evidence="2" id="KW-1185">Reference proteome</keyword>
<reference evidence="1 2" key="1">
    <citation type="journal article" date="2013" name="Genome Biol.">
        <title>The genome sequence of the most widely cultivated cacao type and its use to identify candidate genes regulating pod color.</title>
        <authorList>
            <person name="Motamayor J.C."/>
            <person name="Mockaitis K."/>
            <person name="Schmutz J."/>
            <person name="Haiminen N."/>
            <person name="Iii D.L."/>
            <person name="Cornejo O."/>
            <person name="Findley S.D."/>
            <person name="Zheng P."/>
            <person name="Utro F."/>
            <person name="Royaert S."/>
            <person name="Saski C."/>
            <person name="Jenkins J."/>
            <person name="Podicheti R."/>
            <person name="Zhao M."/>
            <person name="Scheffler B.E."/>
            <person name="Stack J.C."/>
            <person name="Feltus F.A."/>
            <person name="Mustiga G.M."/>
            <person name="Amores F."/>
            <person name="Phillips W."/>
            <person name="Marelli J.P."/>
            <person name="May G.D."/>
            <person name="Shapiro H."/>
            <person name="Ma J."/>
            <person name="Bustamante C.D."/>
            <person name="Schnell R.J."/>
            <person name="Main D."/>
            <person name="Gilbert D."/>
            <person name="Parida L."/>
            <person name="Kuhn D.N."/>
        </authorList>
    </citation>
    <scope>NUCLEOTIDE SEQUENCE [LARGE SCALE GENOMIC DNA]</scope>
    <source>
        <strain evidence="2">cv. Matina 1-6</strain>
    </source>
</reference>
<sequence>MPVKRRQESPDQSFTTKSRMKWIIITSNIPQILSLGSGSACLPFICCTCESQPTLLLQYMGKKFCTIP</sequence>
<accession>A0A061G018</accession>
<dbReference type="EMBL" id="CM001881">
    <property type="protein sequence ID" value="EOY22668.1"/>
    <property type="molecule type" value="Genomic_DNA"/>
</dbReference>
<evidence type="ECO:0000313" key="2">
    <source>
        <dbReference type="Proteomes" id="UP000026915"/>
    </source>
</evidence>
<evidence type="ECO:0000313" key="1">
    <source>
        <dbReference type="EMBL" id="EOY22668.1"/>
    </source>
</evidence>
<dbReference type="InParanoid" id="A0A061G018"/>
<dbReference type="Proteomes" id="UP000026915">
    <property type="component" value="Chromosome 3"/>
</dbReference>
<name>A0A061G018_THECC</name>
<organism evidence="1 2">
    <name type="scientific">Theobroma cacao</name>
    <name type="common">Cacao</name>
    <name type="synonym">Cocoa</name>
    <dbReference type="NCBI Taxonomy" id="3641"/>
    <lineage>
        <taxon>Eukaryota</taxon>
        <taxon>Viridiplantae</taxon>
        <taxon>Streptophyta</taxon>
        <taxon>Embryophyta</taxon>
        <taxon>Tracheophyta</taxon>
        <taxon>Spermatophyta</taxon>
        <taxon>Magnoliopsida</taxon>
        <taxon>eudicotyledons</taxon>
        <taxon>Gunneridae</taxon>
        <taxon>Pentapetalae</taxon>
        <taxon>rosids</taxon>
        <taxon>malvids</taxon>
        <taxon>Malvales</taxon>
        <taxon>Malvaceae</taxon>
        <taxon>Byttnerioideae</taxon>
        <taxon>Theobroma</taxon>
    </lineage>
</organism>
<proteinExistence type="predicted"/>
<gene>
    <name evidence="1" type="ORF">TCM_014771</name>
</gene>
<dbReference type="AlphaFoldDB" id="A0A061G018"/>
<dbReference type="HOGENOM" id="CLU_2799114_0_0_1"/>